<evidence type="ECO:0000313" key="3">
    <source>
        <dbReference type="Proteomes" id="UP000480266"/>
    </source>
</evidence>
<evidence type="ECO:0000259" key="1">
    <source>
        <dbReference type="Pfam" id="PF04471"/>
    </source>
</evidence>
<accession>A0A7C9VIY6</accession>
<dbReference type="PANTHER" id="PTHR30015:SF7">
    <property type="entry name" value="TYPE IV METHYL-DIRECTED RESTRICTION ENZYME ECOKMRR"/>
    <property type="match status" value="1"/>
</dbReference>
<keyword evidence="2" id="KW-0255">Endonuclease</keyword>
<organism evidence="2 3">
    <name type="scientific">Candidatus Afipia apatlaquensis</name>
    <dbReference type="NCBI Taxonomy" id="2712852"/>
    <lineage>
        <taxon>Bacteria</taxon>
        <taxon>Pseudomonadati</taxon>
        <taxon>Pseudomonadota</taxon>
        <taxon>Alphaproteobacteria</taxon>
        <taxon>Hyphomicrobiales</taxon>
        <taxon>Nitrobacteraceae</taxon>
        <taxon>Afipia</taxon>
    </lineage>
</organism>
<sequence length="395" mass="43944">MQAYSDHELIAKISALHAAIEHWARAKDLWFDCGFQTYEEHSDGEPGSPAIVSLLCFDGPLHSLFNGFSDDDGSYDEFHALVHSLGFECENQDGSTVAFFATDPHLSSAFDSYFHWRWVCSLIQPDCDDVYEEMYAHFAQRPDDLHRLDWREFEILLHRIFQNQGFHSELGPGRGDGGIDIRLLQRDPIGDLLTLVQAKKYAPHRKIQLDAVAALHGIAAVEGAQKTLFVTTSAYEPVAKRFAARTSGAMALAASHDVATWCDAASAGIIADKSILVSKSHVSRVVADVSRVPDHRVVHATYGYNTTLNSFALVIKETKHAALLMALPNQIVSHDGYGQAGYEVPVFDDSALAMQNADTVWRTKRNVDDGRVSYWDGSKGYRRWNGRPASFNRAD</sequence>
<gene>
    <name evidence="2" type="ORF">G4V63_25335</name>
</gene>
<feature type="domain" description="Restriction endonuclease type IV Mrr" evidence="1">
    <location>
        <begin position="145"/>
        <end position="262"/>
    </location>
</feature>
<dbReference type="Gene3D" id="3.40.1350.10">
    <property type="match status" value="1"/>
</dbReference>
<dbReference type="PANTHER" id="PTHR30015">
    <property type="entry name" value="MRR RESTRICTION SYSTEM PROTEIN"/>
    <property type="match status" value="1"/>
</dbReference>
<dbReference type="InterPro" id="IPR052906">
    <property type="entry name" value="Type_IV_Methyl-Rstrct_Enzyme"/>
</dbReference>
<dbReference type="InterPro" id="IPR011856">
    <property type="entry name" value="tRNA_endonuc-like_dom_sf"/>
</dbReference>
<comment type="caution">
    <text evidence="2">The sequence shown here is derived from an EMBL/GenBank/DDBJ whole genome shotgun (WGS) entry which is preliminary data.</text>
</comment>
<evidence type="ECO:0000313" key="2">
    <source>
        <dbReference type="EMBL" id="NGX98406.1"/>
    </source>
</evidence>
<dbReference type="InterPro" id="IPR011335">
    <property type="entry name" value="Restrct_endonuc-II-like"/>
</dbReference>
<dbReference type="GO" id="GO:0009307">
    <property type="term" value="P:DNA restriction-modification system"/>
    <property type="evidence" value="ECO:0007669"/>
    <property type="project" value="InterPro"/>
</dbReference>
<name>A0A7C9VIY6_9BRAD</name>
<dbReference type="GO" id="GO:0003677">
    <property type="term" value="F:DNA binding"/>
    <property type="evidence" value="ECO:0007669"/>
    <property type="project" value="InterPro"/>
</dbReference>
<dbReference type="Proteomes" id="UP000480266">
    <property type="component" value="Unassembled WGS sequence"/>
</dbReference>
<dbReference type="SUPFAM" id="SSF52980">
    <property type="entry name" value="Restriction endonuclease-like"/>
    <property type="match status" value="1"/>
</dbReference>
<dbReference type="AlphaFoldDB" id="A0A7C9VIY6"/>
<dbReference type="Pfam" id="PF04471">
    <property type="entry name" value="Mrr_cat"/>
    <property type="match status" value="1"/>
</dbReference>
<protein>
    <submittedName>
        <fullName evidence="2">Restriction endonuclease</fullName>
    </submittedName>
</protein>
<dbReference type="GO" id="GO:0015666">
    <property type="term" value="F:restriction endodeoxyribonuclease activity"/>
    <property type="evidence" value="ECO:0007669"/>
    <property type="project" value="TreeGrafter"/>
</dbReference>
<keyword evidence="2" id="KW-0378">Hydrolase</keyword>
<proteinExistence type="predicted"/>
<dbReference type="InterPro" id="IPR007560">
    <property type="entry name" value="Restrct_endonuc_IV_Mrr"/>
</dbReference>
<dbReference type="EMBL" id="JAAMRR010001284">
    <property type="protein sequence ID" value="NGX98406.1"/>
    <property type="molecule type" value="Genomic_DNA"/>
</dbReference>
<keyword evidence="3" id="KW-1185">Reference proteome</keyword>
<reference evidence="2" key="1">
    <citation type="submission" date="2020-02" db="EMBL/GenBank/DDBJ databases">
        <title>Draft genome sequence of Candidatus Afipia apatlaquensis IBT-C3, a potential strain for decolorization of textile dyes.</title>
        <authorList>
            <person name="Sanchez-Reyes A."/>
            <person name="Breton-Deval L."/>
            <person name="Mangelson H."/>
            <person name="Sanchez-Flores A."/>
        </authorList>
    </citation>
    <scope>NUCLEOTIDE SEQUENCE [LARGE SCALE GENOMIC DNA]</scope>
    <source>
        <strain evidence="2">IBT-C3</strain>
    </source>
</reference>
<keyword evidence="2" id="KW-0540">Nuclease</keyword>